<sequence length="429" mass="48449">MIELNRPTKKRGFYVKMRISQIRHGRQAEKGNNFYKYLKWVLWFSLSCYFLTSYLMTHHPQTPKSPSSLSKATVSRSKTILPSRALFESLNSTFLQQPRSLQGSFKDLKVYVYDLPSKYNSAWLSNERCSNHLFASEVAIHRALLNSGVRTPDPFEADFFFVPVYVSCNFSTVNGFPGIGHARSLIESAVRVISSDLPFWNRSRGTDHVFVASHDFGSCFHTMEDMAIADGVPEVLRNSILLQTFGVQYKHPCQEVENVVIPPYILPESVRTTIAKSPANRRRDIFAFFRGKMELHPKKHQRSFLQQAGKNRYMAQVRRRPAVLPEAAQIRRIPVRDHPLGILLVPAGVGPVEPETGRIGRLGVCAGHHRRRHPSALPRRGAVAGDIPHGGRARRHKARTDSRTRGGDQPLRHSAEPRGPSCEAGPTLQ</sequence>
<dbReference type="Proteomes" id="UP000585474">
    <property type="component" value="Unassembled WGS sequence"/>
</dbReference>
<keyword evidence="7" id="KW-0812">Transmembrane</keyword>
<evidence type="ECO:0000313" key="10">
    <source>
        <dbReference type="Proteomes" id="UP000585474"/>
    </source>
</evidence>
<comment type="similarity">
    <text evidence="2">Belongs to the glycosyltransferase 47 family.</text>
</comment>
<protein>
    <submittedName>
        <fullName evidence="9">Exostosin family protein</fullName>
    </submittedName>
</protein>
<evidence type="ECO:0000256" key="2">
    <source>
        <dbReference type="ARBA" id="ARBA00010271"/>
    </source>
</evidence>
<keyword evidence="5" id="KW-0333">Golgi apparatus</keyword>
<evidence type="ECO:0000256" key="5">
    <source>
        <dbReference type="ARBA" id="ARBA00023034"/>
    </source>
</evidence>
<dbReference type="InterPro" id="IPR004263">
    <property type="entry name" value="Exostosin"/>
</dbReference>
<gene>
    <name evidence="9" type="ORF">Acr_00g0049080</name>
</gene>
<feature type="region of interest" description="Disordered" evidence="6">
    <location>
        <begin position="370"/>
        <end position="429"/>
    </location>
</feature>
<keyword evidence="7" id="KW-0472">Membrane</keyword>
<evidence type="ECO:0000256" key="7">
    <source>
        <dbReference type="SAM" id="Phobius"/>
    </source>
</evidence>
<keyword evidence="7" id="KW-1133">Transmembrane helix</keyword>
<keyword evidence="3" id="KW-0328">Glycosyltransferase</keyword>
<dbReference type="AlphaFoldDB" id="A0A7J0DKU7"/>
<evidence type="ECO:0000256" key="1">
    <source>
        <dbReference type="ARBA" id="ARBA00004323"/>
    </source>
</evidence>
<reference evidence="10" key="1">
    <citation type="submission" date="2019-07" db="EMBL/GenBank/DDBJ databases">
        <title>De Novo Assembly of kiwifruit Actinidia rufa.</title>
        <authorList>
            <person name="Sugita-Konishi S."/>
            <person name="Sato K."/>
            <person name="Mori E."/>
            <person name="Abe Y."/>
            <person name="Kisaki G."/>
            <person name="Hamano K."/>
            <person name="Suezawa K."/>
            <person name="Otani M."/>
            <person name="Fukuda T."/>
            <person name="Manabe T."/>
            <person name="Gomi K."/>
            <person name="Tabuchi M."/>
            <person name="Akimitsu K."/>
            <person name="Kataoka I."/>
        </authorList>
    </citation>
    <scope>NUCLEOTIDE SEQUENCE [LARGE SCALE GENOMIC DNA]</scope>
    <source>
        <strain evidence="10">cv. Fuchu</strain>
    </source>
</reference>
<dbReference type="PANTHER" id="PTHR11062:SF229">
    <property type="entry name" value="GLUCURONOXYLAN GLUCURONOSYLTRANSFERASE IRX7-RELATED"/>
    <property type="match status" value="1"/>
</dbReference>
<evidence type="ECO:0000259" key="8">
    <source>
        <dbReference type="Pfam" id="PF03016"/>
    </source>
</evidence>
<proteinExistence type="inferred from homology"/>
<dbReference type="InterPro" id="IPR040911">
    <property type="entry name" value="Exostosin_GT47"/>
</dbReference>
<evidence type="ECO:0000256" key="3">
    <source>
        <dbReference type="ARBA" id="ARBA00022676"/>
    </source>
</evidence>
<keyword evidence="10" id="KW-1185">Reference proteome</keyword>
<feature type="domain" description="Exostosin GT47" evidence="8">
    <location>
        <begin position="106"/>
        <end position="308"/>
    </location>
</feature>
<feature type="compositionally biased region" description="Basic and acidic residues" evidence="6">
    <location>
        <begin position="399"/>
        <end position="416"/>
    </location>
</feature>
<dbReference type="GO" id="GO:0016757">
    <property type="term" value="F:glycosyltransferase activity"/>
    <property type="evidence" value="ECO:0007669"/>
    <property type="project" value="UniProtKB-KW"/>
</dbReference>
<evidence type="ECO:0000313" key="9">
    <source>
        <dbReference type="EMBL" id="GFS36984.1"/>
    </source>
</evidence>
<keyword evidence="3" id="KW-0808">Transferase</keyword>
<accession>A0A7J0DKU7</accession>
<comment type="subcellular location">
    <subcellularLocation>
        <location evidence="1">Golgi apparatus membrane</location>
        <topology evidence="1">Single-pass type II membrane protein</topology>
    </subcellularLocation>
</comment>
<name>A0A7J0DKU7_9ERIC</name>
<feature type="transmembrane region" description="Helical" evidence="7">
    <location>
        <begin position="37"/>
        <end position="56"/>
    </location>
</feature>
<keyword evidence="4" id="KW-0735">Signal-anchor</keyword>
<dbReference type="Pfam" id="PF03016">
    <property type="entry name" value="Exostosin_GT47"/>
    <property type="match status" value="1"/>
</dbReference>
<dbReference type="OrthoDB" id="1924787at2759"/>
<organism evidence="9 10">
    <name type="scientific">Actinidia rufa</name>
    <dbReference type="NCBI Taxonomy" id="165716"/>
    <lineage>
        <taxon>Eukaryota</taxon>
        <taxon>Viridiplantae</taxon>
        <taxon>Streptophyta</taxon>
        <taxon>Embryophyta</taxon>
        <taxon>Tracheophyta</taxon>
        <taxon>Spermatophyta</taxon>
        <taxon>Magnoliopsida</taxon>
        <taxon>eudicotyledons</taxon>
        <taxon>Gunneridae</taxon>
        <taxon>Pentapetalae</taxon>
        <taxon>asterids</taxon>
        <taxon>Ericales</taxon>
        <taxon>Actinidiaceae</taxon>
        <taxon>Actinidia</taxon>
    </lineage>
</organism>
<evidence type="ECO:0000256" key="6">
    <source>
        <dbReference type="SAM" id="MobiDB-lite"/>
    </source>
</evidence>
<dbReference type="PANTHER" id="PTHR11062">
    <property type="entry name" value="EXOSTOSIN HEPARAN SULFATE GLYCOSYLTRANSFERASE -RELATED"/>
    <property type="match status" value="1"/>
</dbReference>
<comment type="caution">
    <text evidence="9">The sequence shown here is derived from an EMBL/GenBank/DDBJ whole genome shotgun (WGS) entry which is preliminary data.</text>
</comment>
<evidence type="ECO:0000256" key="4">
    <source>
        <dbReference type="ARBA" id="ARBA00022968"/>
    </source>
</evidence>
<dbReference type="EMBL" id="BJWL01000268">
    <property type="protein sequence ID" value="GFS36984.1"/>
    <property type="molecule type" value="Genomic_DNA"/>
</dbReference>
<dbReference type="GO" id="GO:0000139">
    <property type="term" value="C:Golgi membrane"/>
    <property type="evidence" value="ECO:0007669"/>
    <property type="project" value="UniProtKB-SubCell"/>
</dbReference>
<dbReference type="GO" id="GO:0010417">
    <property type="term" value="P:glucuronoxylan biosynthetic process"/>
    <property type="evidence" value="ECO:0007669"/>
    <property type="project" value="TreeGrafter"/>
</dbReference>